<sequence length="428" mass="47767">MPRDQCYLYYVFTIIHHHIFFLISLFFLHSNTHKKKKNPQISSSSSSLTMAFYSFFFFFYFFFICFVHNIYPVGAAAITQCKKPPVIFSFGDSNSDTGGLVAGLGFPVNPPYGRTFFGRSTGRFSDGRLLIDFLCQTVNTSFLSPYLDSLADSKFKNGANFAIAGSSTLPKNVPFSLTIQIMQFLHFKDRTLQLVTAGKFLILLLCMNILVQLISSTKMGSEMHFTSLILDKMTLLIHSPKNLPYAQVVKRIPSVLREIKNGVTKLYDQGGRKFWIHNTGPLGCLPQKLSLVKNNALDRYGCISSYNDAARLFNEGLRHLCQEMRAELNGTTIVYVDIFSIKYDLIANSTKYGFSSPLMACCGFGGPPYNYNINVTCGNPGSKACDEGSKSVSWDGIHYTEGANQIVASKVLSMAYSTPSTTFGFFCQ</sequence>
<dbReference type="EMBL" id="CM047909">
    <property type="protein sequence ID" value="KAJ0078486.1"/>
    <property type="molecule type" value="Genomic_DNA"/>
</dbReference>
<evidence type="ECO:0000313" key="1">
    <source>
        <dbReference type="EMBL" id="KAJ0078486.1"/>
    </source>
</evidence>
<keyword evidence="2" id="KW-1185">Reference proteome</keyword>
<accession>A0ACC0ZWD5</accession>
<evidence type="ECO:0000313" key="2">
    <source>
        <dbReference type="Proteomes" id="UP001164250"/>
    </source>
</evidence>
<gene>
    <name evidence="1" type="ORF">Patl1_23948</name>
</gene>
<comment type="caution">
    <text evidence="1">The sequence shown here is derived from an EMBL/GenBank/DDBJ whole genome shotgun (WGS) entry which is preliminary data.</text>
</comment>
<organism evidence="1 2">
    <name type="scientific">Pistacia atlantica</name>
    <dbReference type="NCBI Taxonomy" id="434234"/>
    <lineage>
        <taxon>Eukaryota</taxon>
        <taxon>Viridiplantae</taxon>
        <taxon>Streptophyta</taxon>
        <taxon>Embryophyta</taxon>
        <taxon>Tracheophyta</taxon>
        <taxon>Spermatophyta</taxon>
        <taxon>Magnoliopsida</taxon>
        <taxon>eudicotyledons</taxon>
        <taxon>Gunneridae</taxon>
        <taxon>Pentapetalae</taxon>
        <taxon>rosids</taxon>
        <taxon>malvids</taxon>
        <taxon>Sapindales</taxon>
        <taxon>Anacardiaceae</taxon>
        <taxon>Pistacia</taxon>
    </lineage>
</organism>
<name>A0ACC0ZWD5_9ROSI</name>
<protein>
    <submittedName>
        <fullName evidence="1">Uncharacterized protein</fullName>
    </submittedName>
</protein>
<proteinExistence type="predicted"/>
<dbReference type="Proteomes" id="UP001164250">
    <property type="component" value="Chromosome 13"/>
</dbReference>
<reference evidence="2" key="1">
    <citation type="journal article" date="2023" name="G3 (Bethesda)">
        <title>Genome assembly and association tests identify interacting loci associated with vigor, precocity, and sex in interspecific pistachio rootstocks.</title>
        <authorList>
            <person name="Palmer W."/>
            <person name="Jacygrad E."/>
            <person name="Sagayaradj S."/>
            <person name="Cavanaugh K."/>
            <person name="Han R."/>
            <person name="Bertier L."/>
            <person name="Beede B."/>
            <person name="Kafkas S."/>
            <person name="Golino D."/>
            <person name="Preece J."/>
            <person name="Michelmore R."/>
        </authorList>
    </citation>
    <scope>NUCLEOTIDE SEQUENCE [LARGE SCALE GENOMIC DNA]</scope>
</reference>